<dbReference type="SMART" id="SM00855">
    <property type="entry name" value="PGAM"/>
    <property type="match status" value="1"/>
</dbReference>
<reference evidence="1 2" key="1">
    <citation type="journal article" date="2019" name="Int. J. Syst. Evol. Microbiol.">
        <title>Undibacterium piscinae sp. nov., isolated from Korean shiner intestine.</title>
        <authorList>
            <person name="Lee S.Y."/>
            <person name="Kang W."/>
            <person name="Kim P.S."/>
            <person name="Kim H.S."/>
            <person name="Sung H."/>
            <person name="Shin N.R."/>
            <person name="Whon T.W."/>
            <person name="Yun J.H."/>
            <person name="Lee J.Y."/>
            <person name="Lee J.Y."/>
            <person name="Jung M.J."/>
            <person name="Jeong Y.S."/>
            <person name="Tak E.J."/>
            <person name="Han J.E."/>
            <person name="Hyun D.W."/>
            <person name="Kang M.S."/>
            <person name="Lee K.E."/>
            <person name="Lee B.H."/>
            <person name="Bae J.W."/>
        </authorList>
    </citation>
    <scope>NUCLEOTIDE SEQUENCE [LARGE SCALE GENOMIC DNA]</scope>
    <source>
        <strain evidence="1 2">S11R28</strain>
    </source>
</reference>
<sequence length="182" mass="19776">MLLHLMRHPRPEIAAGICYGQSDIVADHLHCRQVAQDLLAQLPAGLTIISSPLQRCRVLANLLHPAAQLDARLMEMHFGAWEMQSWNDIARAEIDAWAADVAGYAPGGGESVTVMAARVIAFLHDVNLRTETELGIVAHAGTMRLILAYQAGMTARELALAVASSRHEIGFGECICLQTELC</sequence>
<name>A0A6M4A1E2_9BURK</name>
<organism evidence="1 2">
    <name type="scientific">Undibacterium piscinae</name>
    <dbReference type="NCBI Taxonomy" id="2495591"/>
    <lineage>
        <taxon>Bacteria</taxon>
        <taxon>Pseudomonadati</taxon>
        <taxon>Pseudomonadota</taxon>
        <taxon>Betaproteobacteria</taxon>
        <taxon>Burkholderiales</taxon>
        <taxon>Oxalobacteraceae</taxon>
        <taxon>Undibacterium</taxon>
    </lineage>
</organism>
<protein>
    <submittedName>
        <fullName evidence="1">Phosphoglycerate mutase</fullName>
    </submittedName>
</protein>
<dbReference type="EMBL" id="CP051152">
    <property type="protein sequence ID" value="QJQ05162.1"/>
    <property type="molecule type" value="Genomic_DNA"/>
</dbReference>
<proteinExistence type="predicted"/>
<dbReference type="SUPFAM" id="SSF53254">
    <property type="entry name" value="Phosphoglycerate mutase-like"/>
    <property type="match status" value="1"/>
</dbReference>
<dbReference type="Pfam" id="PF00300">
    <property type="entry name" value="His_Phos_1"/>
    <property type="match status" value="1"/>
</dbReference>
<evidence type="ECO:0000313" key="2">
    <source>
        <dbReference type="Proteomes" id="UP000274350"/>
    </source>
</evidence>
<dbReference type="Gene3D" id="3.40.50.1240">
    <property type="entry name" value="Phosphoglycerate mutase-like"/>
    <property type="match status" value="1"/>
</dbReference>
<dbReference type="InterPro" id="IPR013078">
    <property type="entry name" value="His_Pase_superF_clade-1"/>
</dbReference>
<accession>A0A6M4A1E2</accession>
<evidence type="ECO:0000313" key="1">
    <source>
        <dbReference type="EMBL" id="QJQ05162.1"/>
    </source>
</evidence>
<dbReference type="OrthoDB" id="5296884at2"/>
<dbReference type="KEGG" id="upi:EJG51_004020"/>
<dbReference type="AlphaFoldDB" id="A0A6M4A1E2"/>
<gene>
    <name evidence="1" type="ORF">EJG51_004020</name>
</gene>
<keyword evidence="2" id="KW-1185">Reference proteome</keyword>
<dbReference type="InterPro" id="IPR029033">
    <property type="entry name" value="His_PPase_superfam"/>
</dbReference>
<dbReference type="Proteomes" id="UP000274350">
    <property type="component" value="Chromosome"/>
</dbReference>